<evidence type="ECO:0000313" key="6">
    <source>
        <dbReference type="EMBL" id="GAQ24005.1"/>
    </source>
</evidence>
<keyword evidence="7" id="KW-1185">Reference proteome</keyword>
<sequence>MSRDDRWLAEYRRRHPHLFPDEPTPTPGPAPPRTNGYENEAAFQADAVRTLCGLGWSVQENLKGSAGNGPVYYGKGWPDLDIYMEDGRRRIWYAELKQPGNKPTDDQLACHARLRRAGFRVIVAYTLDDLLTAQREERL</sequence>
<proteinExistence type="predicted"/>
<keyword evidence="2" id="KW-0540">Nuclease</keyword>
<feature type="compositionally biased region" description="Pro residues" evidence="4">
    <location>
        <begin position="22"/>
        <end position="32"/>
    </location>
</feature>
<accession>A0A100HQR8</accession>
<name>A0A100HQR8_9DEIO</name>
<comment type="caution">
    <text evidence="6">The sequence shown here is derived from an EMBL/GenBank/DDBJ whole genome shotgun (WGS) entry which is preliminary data.</text>
</comment>
<dbReference type="SMART" id="SM00990">
    <property type="entry name" value="VRR_NUC"/>
    <property type="match status" value="1"/>
</dbReference>
<dbReference type="RefSeq" id="WP_058980242.1">
    <property type="nucleotide sequence ID" value="NZ_BCMS01000006.1"/>
</dbReference>
<protein>
    <submittedName>
        <fullName evidence="6">VRR-NUC domain-containing protein</fullName>
    </submittedName>
</protein>
<feature type="domain" description="VRR-NUC" evidence="5">
    <location>
        <begin position="33"/>
        <end position="128"/>
    </location>
</feature>
<evidence type="ECO:0000256" key="3">
    <source>
        <dbReference type="ARBA" id="ARBA00022801"/>
    </source>
</evidence>
<dbReference type="OrthoDB" id="71286at2"/>
<dbReference type="EMBL" id="BCMS01000006">
    <property type="protein sequence ID" value="GAQ24005.1"/>
    <property type="molecule type" value="Genomic_DNA"/>
</dbReference>
<gene>
    <name evidence="6" type="ORF">DEIGR_400138</name>
</gene>
<comment type="cofactor">
    <cofactor evidence="1">
        <name>Mg(2+)</name>
        <dbReference type="ChEBI" id="CHEBI:18420"/>
    </cofactor>
</comment>
<organism evidence="6 7">
    <name type="scientific">Deinococcus grandis</name>
    <dbReference type="NCBI Taxonomy" id="57498"/>
    <lineage>
        <taxon>Bacteria</taxon>
        <taxon>Thermotogati</taxon>
        <taxon>Deinococcota</taxon>
        <taxon>Deinococci</taxon>
        <taxon>Deinococcales</taxon>
        <taxon>Deinococcaceae</taxon>
        <taxon>Deinococcus</taxon>
    </lineage>
</organism>
<keyword evidence="3" id="KW-0378">Hydrolase</keyword>
<dbReference type="GO" id="GO:0003676">
    <property type="term" value="F:nucleic acid binding"/>
    <property type="evidence" value="ECO:0007669"/>
    <property type="project" value="InterPro"/>
</dbReference>
<evidence type="ECO:0000256" key="1">
    <source>
        <dbReference type="ARBA" id="ARBA00001946"/>
    </source>
</evidence>
<evidence type="ECO:0000256" key="2">
    <source>
        <dbReference type="ARBA" id="ARBA00022722"/>
    </source>
</evidence>
<dbReference type="AlphaFoldDB" id="A0A100HQR8"/>
<evidence type="ECO:0000259" key="5">
    <source>
        <dbReference type="SMART" id="SM00990"/>
    </source>
</evidence>
<dbReference type="InterPro" id="IPR011856">
    <property type="entry name" value="tRNA_endonuc-like_dom_sf"/>
</dbReference>
<dbReference type="Proteomes" id="UP000056209">
    <property type="component" value="Unassembled WGS sequence"/>
</dbReference>
<dbReference type="GO" id="GO:0004518">
    <property type="term" value="F:nuclease activity"/>
    <property type="evidence" value="ECO:0007669"/>
    <property type="project" value="UniProtKB-KW"/>
</dbReference>
<dbReference type="Gene3D" id="3.40.1350.10">
    <property type="match status" value="1"/>
</dbReference>
<dbReference type="GO" id="GO:0016788">
    <property type="term" value="F:hydrolase activity, acting on ester bonds"/>
    <property type="evidence" value="ECO:0007669"/>
    <property type="project" value="InterPro"/>
</dbReference>
<reference evidence="7" key="1">
    <citation type="submission" date="2015-11" db="EMBL/GenBank/DDBJ databases">
        <title>Draft Genome Sequence of the Radioresistant Bacterium Deinococcus grandis, Isolated from Freshwater Fish in Japan.</title>
        <authorList>
            <person name="Satoh K."/>
            <person name="Onodera T."/>
            <person name="Omoso K."/>
            <person name="Takeda-Yano K."/>
            <person name="Katayama T."/>
            <person name="Oono Y."/>
            <person name="Narumi I."/>
        </authorList>
    </citation>
    <scope>NUCLEOTIDE SEQUENCE [LARGE SCALE GENOMIC DNA]</scope>
    <source>
        <strain evidence="7">ATCC 43672</strain>
    </source>
</reference>
<feature type="region of interest" description="Disordered" evidence="4">
    <location>
        <begin position="13"/>
        <end position="37"/>
    </location>
</feature>
<dbReference type="InterPro" id="IPR014883">
    <property type="entry name" value="VRR_NUC"/>
</dbReference>
<evidence type="ECO:0000256" key="4">
    <source>
        <dbReference type="SAM" id="MobiDB-lite"/>
    </source>
</evidence>
<evidence type="ECO:0000313" key="7">
    <source>
        <dbReference type="Proteomes" id="UP000056209"/>
    </source>
</evidence>